<evidence type="ECO:0000256" key="2">
    <source>
        <dbReference type="SAM" id="MobiDB-lite"/>
    </source>
</evidence>
<feature type="coiled-coil region" evidence="1">
    <location>
        <begin position="228"/>
        <end position="259"/>
    </location>
</feature>
<dbReference type="VEuPathDB" id="TriTrypDB:TvY486_0901280"/>
<dbReference type="InterPro" id="IPR000727">
    <property type="entry name" value="T_SNARE_dom"/>
</dbReference>
<evidence type="ECO:0000256" key="1">
    <source>
        <dbReference type="SAM" id="Coils"/>
    </source>
</evidence>
<feature type="region of interest" description="Disordered" evidence="2">
    <location>
        <begin position="142"/>
        <end position="165"/>
    </location>
</feature>
<dbReference type="OMA" id="MEMNDIG"/>
<dbReference type="EMBL" id="HE573025">
    <property type="protein sequence ID" value="CCC50305.1"/>
    <property type="molecule type" value="Genomic_DNA"/>
</dbReference>
<sequence length="283" mass="31660">MSGLQRTLQQLERINELCGGTARLGLDVSVADANAMTSYNKGQHRIACLVKRARDNIGLIAEAGGTMNIARRAEVSNSVRRDISTMKKECANLKRVAMREGKRTEYEQLMLHVRKTEQMQRALYGRQVLGDTLDSLAVESHSSRSGFSVGDPMPTSESMGAQGPMPREGAASLLSPYDIEEFAVFFEQTRKKDSEIDQAINRIGVNVSRLHDNALTLHSELSMQQRLLDETELKVDSVHSKLNSMNERLRKTLKELERDRMGMYMFCCLLLTSVLGALYTASK</sequence>
<keyword evidence="3" id="KW-1133">Transmembrane helix</keyword>
<evidence type="ECO:0000256" key="3">
    <source>
        <dbReference type="SAM" id="Phobius"/>
    </source>
</evidence>
<gene>
    <name evidence="5" type="ORF">TVY486_0901280</name>
</gene>
<feature type="domain" description="T-SNARE coiled-coil homology" evidence="4">
    <location>
        <begin position="190"/>
        <end position="252"/>
    </location>
</feature>
<dbReference type="PROSITE" id="PS50192">
    <property type="entry name" value="T_SNARE"/>
    <property type="match status" value="1"/>
</dbReference>
<reference evidence="5" key="1">
    <citation type="journal article" date="2012" name="Proc. Natl. Acad. Sci. U.S.A.">
        <title>Antigenic diversity is generated by distinct evolutionary mechanisms in African trypanosome species.</title>
        <authorList>
            <person name="Jackson A.P."/>
            <person name="Berry A."/>
            <person name="Aslett M."/>
            <person name="Allison H.C."/>
            <person name="Burton P."/>
            <person name="Vavrova-Anderson J."/>
            <person name="Brown R."/>
            <person name="Browne H."/>
            <person name="Corton N."/>
            <person name="Hauser H."/>
            <person name="Gamble J."/>
            <person name="Gilderthorp R."/>
            <person name="Marcello L."/>
            <person name="McQuillan J."/>
            <person name="Otto T.D."/>
            <person name="Quail M.A."/>
            <person name="Sanders M.J."/>
            <person name="van Tonder A."/>
            <person name="Ginger M.L."/>
            <person name="Field M.C."/>
            <person name="Barry J.D."/>
            <person name="Hertz-Fowler C."/>
            <person name="Berriman M."/>
        </authorList>
    </citation>
    <scope>NUCLEOTIDE SEQUENCE</scope>
    <source>
        <strain evidence="5">Y486</strain>
    </source>
</reference>
<keyword evidence="3" id="KW-0812">Transmembrane</keyword>
<evidence type="ECO:0000259" key="4">
    <source>
        <dbReference type="PROSITE" id="PS50192"/>
    </source>
</evidence>
<accession>G0U203</accession>
<dbReference type="AlphaFoldDB" id="G0U203"/>
<dbReference type="SUPFAM" id="SSF58038">
    <property type="entry name" value="SNARE fusion complex"/>
    <property type="match status" value="1"/>
</dbReference>
<name>G0U203_TRYVY</name>
<protein>
    <recommendedName>
        <fullName evidence="4">t-SNARE coiled-coil homology domain-containing protein</fullName>
    </recommendedName>
</protein>
<proteinExistence type="predicted"/>
<keyword evidence="3" id="KW-0472">Membrane</keyword>
<evidence type="ECO:0000313" key="5">
    <source>
        <dbReference type="EMBL" id="CCC50305.1"/>
    </source>
</evidence>
<feature type="transmembrane region" description="Helical" evidence="3">
    <location>
        <begin position="261"/>
        <end position="281"/>
    </location>
</feature>
<organism evidence="5">
    <name type="scientific">Trypanosoma vivax (strain Y486)</name>
    <dbReference type="NCBI Taxonomy" id="1055687"/>
    <lineage>
        <taxon>Eukaryota</taxon>
        <taxon>Discoba</taxon>
        <taxon>Euglenozoa</taxon>
        <taxon>Kinetoplastea</taxon>
        <taxon>Metakinetoplastina</taxon>
        <taxon>Trypanosomatida</taxon>
        <taxon>Trypanosomatidae</taxon>
        <taxon>Trypanosoma</taxon>
        <taxon>Duttonella</taxon>
    </lineage>
</organism>
<dbReference type="CDD" id="cd15841">
    <property type="entry name" value="SNARE_Qc"/>
    <property type="match status" value="1"/>
</dbReference>
<dbReference type="Gene3D" id="1.20.5.110">
    <property type="match status" value="1"/>
</dbReference>
<keyword evidence="1" id="KW-0175">Coiled coil</keyword>